<sequence length="79" mass="8915">MDIFVITRTPGTDSSVGLIDWVPADETEEIAEMRDRYHATKMDGDIITEHSANVPGTWSLVEITEYVYVTYAMHVKHAS</sequence>
<dbReference type="RefSeq" id="WP_085305161.1">
    <property type="nucleotide sequence ID" value="NZ_AP022594.1"/>
</dbReference>
<organism evidence="1 2">
    <name type="scientific">Mycolicibacillus koreensis</name>
    <dbReference type="NCBI Taxonomy" id="1069220"/>
    <lineage>
        <taxon>Bacteria</taxon>
        <taxon>Bacillati</taxon>
        <taxon>Actinomycetota</taxon>
        <taxon>Actinomycetes</taxon>
        <taxon>Mycobacteriales</taxon>
        <taxon>Mycobacteriaceae</taxon>
        <taxon>Mycolicibacillus</taxon>
    </lineage>
</organism>
<proteinExistence type="predicted"/>
<evidence type="ECO:0000313" key="1">
    <source>
        <dbReference type="EMBL" id="OSC30593.1"/>
    </source>
</evidence>
<protein>
    <submittedName>
        <fullName evidence="1">Uncharacterized protein</fullName>
    </submittedName>
</protein>
<gene>
    <name evidence="1" type="ORF">B8W67_16780</name>
</gene>
<reference evidence="1 2" key="1">
    <citation type="submission" date="2017-04" db="EMBL/GenBank/DDBJ databases">
        <title>The new phylogeny of genus Mycobacterium.</title>
        <authorList>
            <person name="Tortoli E."/>
            <person name="Trovato A."/>
            <person name="Cirillo D.M."/>
        </authorList>
    </citation>
    <scope>NUCLEOTIDE SEQUENCE [LARGE SCALE GENOMIC DNA]</scope>
    <source>
        <strain evidence="1 2">KCTC 19819</strain>
    </source>
</reference>
<dbReference type="Proteomes" id="UP000193577">
    <property type="component" value="Unassembled WGS sequence"/>
</dbReference>
<keyword evidence="2" id="KW-1185">Reference proteome</keyword>
<dbReference type="AlphaFoldDB" id="A0A7I7SAU4"/>
<accession>A0A7I7SAU4</accession>
<dbReference type="EMBL" id="NCXO01000048">
    <property type="protein sequence ID" value="OSC30593.1"/>
    <property type="molecule type" value="Genomic_DNA"/>
</dbReference>
<comment type="caution">
    <text evidence="1">The sequence shown here is derived from an EMBL/GenBank/DDBJ whole genome shotgun (WGS) entry which is preliminary data.</text>
</comment>
<name>A0A7I7SAU4_9MYCO</name>
<evidence type="ECO:0000313" key="2">
    <source>
        <dbReference type="Proteomes" id="UP000193577"/>
    </source>
</evidence>